<name>A0AAV6YW16_ENGPU</name>
<accession>A0AAV6YW16</accession>
<evidence type="ECO:0000313" key="1">
    <source>
        <dbReference type="EMBL" id="KAG8541504.1"/>
    </source>
</evidence>
<gene>
    <name evidence="1" type="ORF">GDO81_028848</name>
</gene>
<keyword evidence="2" id="KW-1185">Reference proteome</keyword>
<protein>
    <submittedName>
        <fullName evidence="1">Uncharacterized protein</fullName>
    </submittedName>
</protein>
<reference evidence="1" key="1">
    <citation type="thesis" date="2020" institute="ProQuest LLC" country="789 East Eisenhower Parkway, Ann Arbor, MI, USA">
        <title>Comparative Genomics and Chromosome Evolution.</title>
        <authorList>
            <person name="Mudd A.B."/>
        </authorList>
    </citation>
    <scope>NUCLEOTIDE SEQUENCE</scope>
    <source>
        <strain evidence="1">237g6f4</strain>
        <tissue evidence="1">Blood</tissue>
    </source>
</reference>
<dbReference type="AlphaFoldDB" id="A0AAV6YW16"/>
<proteinExistence type="predicted"/>
<comment type="caution">
    <text evidence="1">The sequence shown here is derived from an EMBL/GenBank/DDBJ whole genome shotgun (WGS) entry which is preliminary data.</text>
</comment>
<evidence type="ECO:0000313" key="2">
    <source>
        <dbReference type="Proteomes" id="UP000824782"/>
    </source>
</evidence>
<dbReference type="Proteomes" id="UP000824782">
    <property type="component" value="Unassembled WGS sequence"/>
</dbReference>
<organism evidence="1 2">
    <name type="scientific">Engystomops pustulosus</name>
    <name type="common">Tungara frog</name>
    <name type="synonym">Physalaemus pustulosus</name>
    <dbReference type="NCBI Taxonomy" id="76066"/>
    <lineage>
        <taxon>Eukaryota</taxon>
        <taxon>Metazoa</taxon>
        <taxon>Chordata</taxon>
        <taxon>Craniata</taxon>
        <taxon>Vertebrata</taxon>
        <taxon>Euteleostomi</taxon>
        <taxon>Amphibia</taxon>
        <taxon>Batrachia</taxon>
        <taxon>Anura</taxon>
        <taxon>Neobatrachia</taxon>
        <taxon>Hyloidea</taxon>
        <taxon>Leptodactylidae</taxon>
        <taxon>Leiuperinae</taxon>
        <taxon>Engystomops</taxon>
    </lineage>
</organism>
<sequence>MAVTITNTAHSLDLSSTLTEDTSPMAKTCIFPYVAQKLMAADSIVPEGHSLLWTLYSMEIHCYLTNLNNLYIIHIYLYVVQVTQM</sequence>
<dbReference type="EMBL" id="WNYA01007363">
    <property type="protein sequence ID" value="KAG8541504.1"/>
    <property type="molecule type" value="Genomic_DNA"/>
</dbReference>